<dbReference type="Proteomes" id="UP000479710">
    <property type="component" value="Unassembled WGS sequence"/>
</dbReference>
<comment type="caution">
    <text evidence="1">The sequence shown here is derived from an EMBL/GenBank/DDBJ whole genome shotgun (WGS) entry which is preliminary data.</text>
</comment>
<gene>
    <name evidence="1" type="ORF">E2562_039007</name>
</gene>
<evidence type="ECO:0000313" key="2">
    <source>
        <dbReference type="Proteomes" id="UP000479710"/>
    </source>
</evidence>
<sequence>MATRSVPERRLCARQPWLHLHPATAFRATVATHNRGDLRARVPMPGAICVLVTCGYTTSASATLQRCPHCAGPHRHQIRSGWVDLAVHDATCTSNCTPLPLLPCRGPPPSRRTAVTPASDLRICRAAVTLANDICGSAFVVHPSYSRSLRGHGRKE</sequence>
<evidence type="ECO:0000313" key="1">
    <source>
        <dbReference type="EMBL" id="KAF0894437.1"/>
    </source>
</evidence>
<dbReference type="AlphaFoldDB" id="A0A6G1C398"/>
<keyword evidence="2" id="KW-1185">Reference proteome</keyword>
<proteinExistence type="predicted"/>
<dbReference type="EMBL" id="SPHZ02000011">
    <property type="protein sequence ID" value="KAF0894437.1"/>
    <property type="molecule type" value="Genomic_DNA"/>
</dbReference>
<accession>A0A6G1C398</accession>
<reference evidence="1 2" key="1">
    <citation type="submission" date="2019-11" db="EMBL/GenBank/DDBJ databases">
        <title>Whole genome sequence of Oryza granulata.</title>
        <authorList>
            <person name="Li W."/>
        </authorList>
    </citation>
    <scope>NUCLEOTIDE SEQUENCE [LARGE SCALE GENOMIC DNA]</scope>
    <source>
        <strain evidence="2">cv. Menghai</strain>
        <tissue evidence="1">Leaf</tissue>
    </source>
</reference>
<organism evidence="1 2">
    <name type="scientific">Oryza meyeriana var. granulata</name>
    <dbReference type="NCBI Taxonomy" id="110450"/>
    <lineage>
        <taxon>Eukaryota</taxon>
        <taxon>Viridiplantae</taxon>
        <taxon>Streptophyta</taxon>
        <taxon>Embryophyta</taxon>
        <taxon>Tracheophyta</taxon>
        <taxon>Spermatophyta</taxon>
        <taxon>Magnoliopsida</taxon>
        <taxon>Liliopsida</taxon>
        <taxon>Poales</taxon>
        <taxon>Poaceae</taxon>
        <taxon>BOP clade</taxon>
        <taxon>Oryzoideae</taxon>
        <taxon>Oryzeae</taxon>
        <taxon>Oryzinae</taxon>
        <taxon>Oryza</taxon>
        <taxon>Oryza meyeriana</taxon>
    </lineage>
</organism>
<protein>
    <submittedName>
        <fullName evidence="1">Uncharacterized protein</fullName>
    </submittedName>
</protein>
<name>A0A6G1C398_9ORYZ</name>